<dbReference type="OrthoDB" id="3199698at2759"/>
<dbReference type="InParanoid" id="A0A0C3DWM4"/>
<dbReference type="InterPro" id="IPR041078">
    <property type="entry name" value="Plavaka"/>
</dbReference>
<dbReference type="HOGENOM" id="CLU_006344_1_0_1"/>
<reference evidence="3" key="2">
    <citation type="submission" date="2015-01" db="EMBL/GenBank/DDBJ databases">
        <title>Evolutionary Origins and Diversification of the Mycorrhizal Mutualists.</title>
        <authorList>
            <consortium name="DOE Joint Genome Institute"/>
            <consortium name="Mycorrhizal Genomics Consortium"/>
            <person name="Kohler A."/>
            <person name="Kuo A."/>
            <person name="Nagy L.G."/>
            <person name="Floudas D."/>
            <person name="Copeland A."/>
            <person name="Barry K.W."/>
            <person name="Cichocki N."/>
            <person name="Veneault-Fourrey C."/>
            <person name="LaButti K."/>
            <person name="Lindquist E.A."/>
            <person name="Lipzen A."/>
            <person name="Lundell T."/>
            <person name="Morin E."/>
            <person name="Murat C."/>
            <person name="Riley R."/>
            <person name="Ohm R."/>
            <person name="Sun H."/>
            <person name="Tunlid A."/>
            <person name="Henrissat B."/>
            <person name="Grigoriev I.V."/>
            <person name="Hibbett D.S."/>
            <person name="Martin F."/>
        </authorList>
    </citation>
    <scope>NUCLEOTIDE SEQUENCE [LARGE SCALE GENOMIC DNA]</scope>
    <source>
        <strain evidence="3">Foug A</strain>
    </source>
</reference>
<dbReference type="STRING" id="1036808.A0A0C3DWM4"/>
<evidence type="ECO:0008006" key="4">
    <source>
        <dbReference type="Google" id="ProtNLM"/>
    </source>
</evidence>
<dbReference type="AlphaFoldDB" id="A0A0C3DWM4"/>
<protein>
    <recommendedName>
        <fullName evidence="4">C2H2-type domain-containing protein</fullName>
    </recommendedName>
</protein>
<name>A0A0C3DWM4_9AGAM</name>
<gene>
    <name evidence="2" type="ORF">SCLCIDRAFT_123900</name>
</gene>
<reference evidence="2 3" key="1">
    <citation type="submission" date="2014-04" db="EMBL/GenBank/DDBJ databases">
        <authorList>
            <consortium name="DOE Joint Genome Institute"/>
            <person name="Kuo A."/>
            <person name="Kohler A."/>
            <person name="Nagy L.G."/>
            <person name="Floudas D."/>
            <person name="Copeland A."/>
            <person name="Barry K.W."/>
            <person name="Cichocki N."/>
            <person name="Veneault-Fourrey C."/>
            <person name="LaButti K."/>
            <person name="Lindquist E.A."/>
            <person name="Lipzen A."/>
            <person name="Lundell T."/>
            <person name="Morin E."/>
            <person name="Murat C."/>
            <person name="Sun H."/>
            <person name="Tunlid A."/>
            <person name="Henrissat B."/>
            <person name="Grigoriev I.V."/>
            <person name="Hibbett D.S."/>
            <person name="Martin F."/>
            <person name="Nordberg H.P."/>
            <person name="Cantor M.N."/>
            <person name="Hua S.X."/>
        </authorList>
    </citation>
    <scope>NUCLEOTIDE SEQUENCE [LARGE SCALE GENOMIC DNA]</scope>
    <source>
        <strain evidence="2 3">Foug A</strain>
    </source>
</reference>
<dbReference type="Pfam" id="PF18759">
    <property type="entry name" value="Plavaka"/>
    <property type="match status" value="1"/>
</dbReference>
<evidence type="ECO:0000313" key="3">
    <source>
        <dbReference type="Proteomes" id="UP000053989"/>
    </source>
</evidence>
<dbReference type="EMBL" id="KN822060">
    <property type="protein sequence ID" value="KIM60579.1"/>
    <property type="molecule type" value="Genomic_DNA"/>
</dbReference>
<feature type="non-terminal residue" evidence="2">
    <location>
        <position position="1"/>
    </location>
</feature>
<dbReference type="PANTHER" id="PTHR46579">
    <property type="entry name" value="F5/8 TYPE C DOMAIN-CONTAINING PROTEIN-RELATED"/>
    <property type="match status" value="1"/>
</dbReference>
<dbReference type="PANTHER" id="PTHR46579:SF1">
    <property type="entry name" value="F5_8 TYPE C DOMAIN-CONTAINING PROTEIN"/>
    <property type="match status" value="1"/>
</dbReference>
<proteinExistence type="predicted"/>
<evidence type="ECO:0000313" key="2">
    <source>
        <dbReference type="EMBL" id="KIM60579.1"/>
    </source>
</evidence>
<sequence>DWAPYRNRVEFELANLLFRQLEIPAKKIDAVLDLWAATVLQLGGQPPFTNHKDLYRVIDNTRVGDVKWKSFDVGFSGEQQDGDSAPWMSDSYEVWYRDPREVVHNMLASSEFSNEMDYVPYREYDASNDQRRWQDFMSGDWAWEQADRIVNEDPTTTGAMLVPIILGSDKTTVSVATGQTDYYPLYLSIGNVRNTVRRAHHNAVALIGFLAMPKTTREHANTPAFRKFKKQLFHSSLSRILDSLRPAMKNPETVLCGDDYYRRVIYALAAYIADYEEQVLLSCIVRGWCPKCLAYRENLDEDALRHCREHSDTIVNEFELRHIHENYGLDGDTVPFTNDFPRADIHEMLSPDILHQLIKGGFKDHLVDWVERYLHRIHGKARADKILDEIDRRIAAVAPFSGLRRFPQGRHFKQWTGDDSKGLMKVYLPAIEGFVPKDVIRTFRAFLEFCYLVRRNTITEQALTEIEDALQRFHHFREVFRNSGVIESFSLPRQHAMKHYPYLVRQFGAPNGLCSSITESKHIKAVKRPYRRTNRFKALGQMLLINQRLDKLIAAQADFKARGMLNGTCLSNVFEALGEQEAADGSEEPTASYEEESGDAVDDPMAVDAHLSLARTYQRRRAKNVAGLATELDIPYFPSLLRYFLHSQLDPTDTQLPEEIPLEECPFYNGKLRVYNSACSTFFAPSDLSGVHGMRREHIRSCPMWRKEGPRLDCVFIVTNPQAEGMRGLDVARILCFFSFDYLGTRYPCAVVHWFDRIGDSPDESTGMWIVRPGYQARNIRNIAVVHIDTIYRAAHLIPVYSTHRIDSEDFSPHRSYDMFQSFYVNKFADHHTFEIAF</sequence>
<feature type="region of interest" description="Disordered" evidence="1">
    <location>
        <begin position="580"/>
        <end position="599"/>
    </location>
</feature>
<evidence type="ECO:0000256" key="1">
    <source>
        <dbReference type="SAM" id="MobiDB-lite"/>
    </source>
</evidence>
<accession>A0A0C3DWM4</accession>
<feature type="compositionally biased region" description="Acidic residues" evidence="1">
    <location>
        <begin position="581"/>
        <end position="599"/>
    </location>
</feature>
<dbReference type="Proteomes" id="UP000053989">
    <property type="component" value="Unassembled WGS sequence"/>
</dbReference>
<organism evidence="2 3">
    <name type="scientific">Scleroderma citrinum Foug A</name>
    <dbReference type="NCBI Taxonomy" id="1036808"/>
    <lineage>
        <taxon>Eukaryota</taxon>
        <taxon>Fungi</taxon>
        <taxon>Dikarya</taxon>
        <taxon>Basidiomycota</taxon>
        <taxon>Agaricomycotina</taxon>
        <taxon>Agaricomycetes</taxon>
        <taxon>Agaricomycetidae</taxon>
        <taxon>Boletales</taxon>
        <taxon>Sclerodermatineae</taxon>
        <taxon>Sclerodermataceae</taxon>
        <taxon>Scleroderma</taxon>
    </lineage>
</organism>
<keyword evidence="3" id="KW-1185">Reference proteome</keyword>